<evidence type="ECO:0000256" key="7">
    <source>
        <dbReference type="SAM" id="Phobius"/>
    </source>
</evidence>
<feature type="transmembrane region" description="Helical" evidence="7">
    <location>
        <begin position="71"/>
        <end position="88"/>
    </location>
</feature>
<evidence type="ECO:0000313" key="9">
    <source>
        <dbReference type="Proteomes" id="UP000192343"/>
    </source>
</evidence>
<keyword evidence="3" id="KW-1003">Cell membrane</keyword>
<comment type="caution">
    <text evidence="8">The sequence shown here is derived from an EMBL/GenBank/DDBJ whole genome shotgun (WGS) entry which is preliminary data.</text>
</comment>
<dbReference type="EMBL" id="MWQY01000006">
    <property type="protein sequence ID" value="ORC36229.1"/>
    <property type="molecule type" value="Genomic_DNA"/>
</dbReference>
<keyword evidence="9" id="KW-1185">Reference proteome</keyword>
<protein>
    <recommendedName>
        <fullName evidence="10">MATE family efflux transporter</fullName>
    </recommendedName>
</protein>
<dbReference type="InterPro" id="IPR048279">
    <property type="entry name" value="MdtK-like"/>
</dbReference>
<gene>
    <name evidence="8" type="ORF">B4O97_06455</name>
</gene>
<dbReference type="STRING" id="1963862.B4O97_06455"/>
<feature type="transmembrane region" description="Helical" evidence="7">
    <location>
        <begin position="173"/>
        <end position="192"/>
    </location>
</feature>
<evidence type="ECO:0008006" key="10">
    <source>
        <dbReference type="Google" id="ProtNLM"/>
    </source>
</evidence>
<dbReference type="InterPro" id="IPR052031">
    <property type="entry name" value="Membrane_Transporter-Flippase"/>
</dbReference>
<dbReference type="InterPro" id="IPR002528">
    <property type="entry name" value="MATE_fam"/>
</dbReference>
<keyword evidence="4 7" id="KW-0812">Transmembrane</keyword>
<dbReference type="Pfam" id="PF01554">
    <property type="entry name" value="MatE"/>
    <property type="match status" value="2"/>
</dbReference>
<feature type="transmembrane region" description="Helical" evidence="7">
    <location>
        <begin position="423"/>
        <end position="445"/>
    </location>
</feature>
<comment type="subcellular location">
    <subcellularLocation>
        <location evidence="1">Cell membrane</location>
        <topology evidence="1">Multi-pass membrane protein</topology>
    </subcellularLocation>
</comment>
<proteinExistence type="predicted"/>
<dbReference type="PANTHER" id="PTHR43549:SF2">
    <property type="entry name" value="MULTIDRUG RESISTANCE PROTEIN NORM-RELATED"/>
    <property type="match status" value="1"/>
</dbReference>
<dbReference type="PANTHER" id="PTHR43549">
    <property type="entry name" value="MULTIDRUG RESISTANCE PROTEIN YPNP-RELATED"/>
    <property type="match status" value="1"/>
</dbReference>
<dbReference type="RefSeq" id="WP_083049350.1">
    <property type="nucleotide sequence ID" value="NZ_MWQY01000006.1"/>
</dbReference>
<organism evidence="8 9">
    <name type="scientific">Marispirochaeta aestuarii</name>
    <dbReference type="NCBI Taxonomy" id="1963862"/>
    <lineage>
        <taxon>Bacteria</taxon>
        <taxon>Pseudomonadati</taxon>
        <taxon>Spirochaetota</taxon>
        <taxon>Spirochaetia</taxon>
        <taxon>Spirochaetales</taxon>
        <taxon>Spirochaetaceae</taxon>
        <taxon>Marispirochaeta</taxon>
    </lineage>
</organism>
<name>A0A1Y1S0P6_9SPIO</name>
<evidence type="ECO:0000256" key="5">
    <source>
        <dbReference type="ARBA" id="ARBA00022989"/>
    </source>
</evidence>
<evidence type="ECO:0000256" key="1">
    <source>
        <dbReference type="ARBA" id="ARBA00004651"/>
    </source>
</evidence>
<evidence type="ECO:0000256" key="3">
    <source>
        <dbReference type="ARBA" id="ARBA00022475"/>
    </source>
</evidence>
<keyword evidence="2" id="KW-0813">Transport</keyword>
<evidence type="ECO:0000256" key="2">
    <source>
        <dbReference type="ARBA" id="ARBA00022448"/>
    </source>
</evidence>
<sequence length="466" mass="51004">MKKINEETTARENILHGNLWSVLVRISFPLVVFSLLNHVFKIFDTIIASSVGSLEVSAVIFVHQIKFVFDSVSLGLAAGGSIVVARHFGAYDDEQAGRSAGNLIFISLSMALVLVLLILFNNPILGMSRTPPELMPTARGFLTVELLTSALSCINMVFIGIERAKGHSRLIMILNLMVMLIKLGLSCVFVYLLKTGVIMLAISSLIAQAFMLSIAFRRMRAPENPLRITRVTLKPRVADLKPLLALSLPIMVERFAFSFGKLWMNALSAFYGGLAVGALGISNQVSGTVIITSNGVMDGNTTIIAQNLGNQSHRRALGSFYRTLVINIAIGAAGFIIVGLLMDPLGRLFGAGDPVFIGKIKTILSYERWAFVSLTLSSALFSLFYGFGMAKVILVINVLRLFLFRLPPLIILRDYLDLGYESIGMTMLLSNLLTGISALTAVFIFRKRFWPSIAGDRKKYKEAAKG</sequence>
<evidence type="ECO:0000313" key="8">
    <source>
        <dbReference type="EMBL" id="ORC36229.1"/>
    </source>
</evidence>
<dbReference type="AlphaFoldDB" id="A0A1Y1S0P6"/>
<feature type="transmembrane region" description="Helical" evidence="7">
    <location>
        <begin position="198"/>
        <end position="216"/>
    </location>
</feature>
<dbReference type="PIRSF" id="PIRSF006603">
    <property type="entry name" value="DinF"/>
    <property type="match status" value="1"/>
</dbReference>
<dbReference type="GO" id="GO:0015297">
    <property type="term" value="F:antiporter activity"/>
    <property type="evidence" value="ECO:0007669"/>
    <property type="project" value="InterPro"/>
</dbReference>
<feature type="transmembrane region" description="Helical" evidence="7">
    <location>
        <begin position="320"/>
        <end position="342"/>
    </location>
</feature>
<keyword evidence="5 7" id="KW-1133">Transmembrane helix</keyword>
<dbReference type="Proteomes" id="UP000192343">
    <property type="component" value="Unassembled WGS sequence"/>
</dbReference>
<reference evidence="8 9" key="1">
    <citation type="submission" date="2017-03" db="EMBL/GenBank/DDBJ databases">
        <title>Draft Genome sequence of Marispirochaeta sp. strain JC444.</title>
        <authorList>
            <person name="Shivani Y."/>
            <person name="Subhash Y."/>
            <person name="Sasikala C."/>
            <person name="Ramana C."/>
        </authorList>
    </citation>
    <scope>NUCLEOTIDE SEQUENCE [LARGE SCALE GENOMIC DNA]</scope>
    <source>
        <strain evidence="8 9">JC444</strain>
    </source>
</reference>
<feature type="transmembrane region" description="Helical" evidence="7">
    <location>
        <begin position="20"/>
        <end position="39"/>
    </location>
</feature>
<dbReference type="OrthoDB" id="385629at2"/>
<feature type="transmembrane region" description="Helical" evidence="7">
    <location>
        <begin position="140"/>
        <end position="161"/>
    </location>
</feature>
<dbReference type="GO" id="GO:0005886">
    <property type="term" value="C:plasma membrane"/>
    <property type="evidence" value="ECO:0007669"/>
    <property type="project" value="UniProtKB-SubCell"/>
</dbReference>
<dbReference type="GO" id="GO:0042910">
    <property type="term" value="F:xenobiotic transmembrane transporter activity"/>
    <property type="evidence" value="ECO:0007669"/>
    <property type="project" value="InterPro"/>
</dbReference>
<accession>A0A1Y1S0P6</accession>
<keyword evidence="6 7" id="KW-0472">Membrane</keyword>
<feature type="transmembrane region" description="Helical" evidence="7">
    <location>
        <begin position="262"/>
        <end position="281"/>
    </location>
</feature>
<feature type="transmembrane region" description="Helical" evidence="7">
    <location>
        <begin position="100"/>
        <end position="120"/>
    </location>
</feature>
<evidence type="ECO:0000256" key="4">
    <source>
        <dbReference type="ARBA" id="ARBA00022692"/>
    </source>
</evidence>
<feature type="transmembrane region" description="Helical" evidence="7">
    <location>
        <begin position="392"/>
        <end position="411"/>
    </location>
</feature>
<evidence type="ECO:0000256" key="6">
    <source>
        <dbReference type="ARBA" id="ARBA00023136"/>
    </source>
</evidence>